<evidence type="ECO:0000259" key="3">
    <source>
        <dbReference type="Pfam" id="PF16761"/>
    </source>
</evidence>
<organism evidence="4 5">
    <name type="scientific">Lasallia pustulata</name>
    <dbReference type="NCBI Taxonomy" id="136370"/>
    <lineage>
        <taxon>Eukaryota</taxon>
        <taxon>Fungi</taxon>
        <taxon>Dikarya</taxon>
        <taxon>Ascomycota</taxon>
        <taxon>Pezizomycotina</taxon>
        <taxon>Lecanoromycetes</taxon>
        <taxon>OSLEUM clade</taxon>
        <taxon>Umbilicariomycetidae</taxon>
        <taxon>Umbilicariales</taxon>
        <taxon>Umbilicariaceae</taxon>
        <taxon>Lasallia</taxon>
    </lineage>
</organism>
<proteinExistence type="predicted"/>
<dbReference type="Pfam" id="PF16761">
    <property type="entry name" value="Clr2_transil"/>
    <property type="match status" value="1"/>
</dbReference>
<dbReference type="GO" id="GO:0031934">
    <property type="term" value="C:mating-type region heterochromatin"/>
    <property type="evidence" value="ECO:0007669"/>
    <property type="project" value="TreeGrafter"/>
</dbReference>
<sequence>MALFDVRINDYSDGDVTHRPPPGGNFRHVPSRLYREKLAKEWMEASGQAVPGRKYILQSLPAGYEVFSKPRPLPSLKKDDKYLYGHPSHHAFDSPKRFYPHFVHLMERPNTPGCPCEWCPRVQLPTGHLATNQQSSANTAQAQDPAPANKYTAIFRQLRENGTIKLNLKEVESSLDCRAERKVMNAMLENIPKQSSFIPRVGEVVLWCREFEGEIAMNTQTNETRVRDNTSGRDLGHPKWLAGIITQVPAEEVSLKDLLRETTKPGAESVSRFRVECFPSSNGSAKESSKQYSYVPMHQIRPMCFWKEALVGIPNEEWHPSILPALKVTATMSAVEPYGATGTWPNCNIHCKGIFVGFEALFLGDAVRFTTIDTTVWGVMVLRDLQVQFKELTLAEDGEVDPTSARTYYIVLLGEVYTLDPQRSYKGMEVNLDEVPGSLPSGMRGYDKWYHMCEPGTVVTTTYDWVVGRCFEAEAMRSWFTPWIADLNTGVSNVQTARDYSAQNDERIDNRSGHKWYWGSYRTDSLDIEESEIFDGFEVREYNPDGDPEMLGSIVRVINGVVMRGSRKTVAGKGPRKTVGMKGPWKGVREPDETSPQDDKAGKGTGEESGPDARREDEVTEDEVTEDELMEDELREDDTDSAEDETSVLPGILASAGTGREADGAREERGVFRGARAGQSLGDIEELWRRDAYFEARG</sequence>
<name>A0A1W5D4K1_9LECA</name>
<feature type="domain" description="Cryptic loci regulator 2 C-terminal" evidence="2">
    <location>
        <begin position="350"/>
        <end position="472"/>
    </location>
</feature>
<evidence type="ECO:0000259" key="2">
    <source>
        <dbReference type="Pfam" id="PF10383"/>
    </source>
</evidence>
<reference evidence="5" key="1">
    <citation type="submission" date="2017-03" db="EMBL/GenBank/DDBJ databases">
        <authorList>
            <person name="Sharma R."/>
            <person name="Thines M."/>
        </authorList>
    </citation>
    <scope>NUCLEOTIDE SEQUENCE [LARGE SCALE GENOMIC DNA]</scope>
</reference>
<feature type="compositionally biased region" description="Acidic residues" evidence="1">
    <location>
        <begin position="618"/>
        <end position="646"/>
    </location>
</feature>
<evidence type="ECO:0000313" key="5">
    <source>
        <dbReference type="Proteomes" id="UP000192927"/>
    </source>
</evidence>
<accession>A0A1W5D4K1</accession>
<dbReference type="Proteomes" id="UP000192927">
    <property type="component" value="Unassembled WGS sequence"/>
</dbReference>
<dbReference type="InterPro" id="IPR018839">
    <property type="entry name" value="Tscrpt-silencing_Clr2_C"/>
</dbReference>
<dbReference type="GO" id="GO:0030466">
    <property type="term" value="P:silent mating-type cassette heterochromatin formation"/>
    <property type="evidence" value="ECO:0007669"/>
    <property type="project" value="TreeGrafter"/>
</dbReference>
<dbReference type="GO" id="GO:0070824">
    <property type="term" value="C:SHREC complex"/>
    <property type="evidence" value="ECO:0007669"/>
    <property type="project" value="InterPro"/>
</dbReference>
<feature type="compositionally biased region" description="Basic and acidic residues" evidence="1">
    <location>
        <begin position="587"/>
        <end position="617"/>
    </location>
</feature>
<dbReference type="PANTHER" id="PTHR38046">
    <property type="entry name" value="CRYPTIC LOCI REGULATOR 2"/>
    <property type="match status" value="1"/>
</dbReference>
<dbReference type="GO" id="GO:0033553">
    <property type="term" value="C:rDNA heterochromatin"/>
    <property type="evidence" value="ECO:0007669"/>
    <property type="project" value="TreeGrafter"/>
</dbReference>
<dbReference type="Pfam" id="PF10383">
    <property type="entry name" value="Clr2"/>
    <property type="match status" value="1"/>
</dbReference>
<dbReference type="InterPro" id="IPR031915">
    <property type="entry name" value="Clr2_N"/>
</dbReference>
<evidence type="ECO:0000313" key="4">
    <source>
        <dbReference type="EMBL" id="SLM37961.1"/>
    </source>
</evidence>
<evidence type="ECO:0000256" key="1">
    <source>
        <dbReference type="SAM" id="MobiDB-lite"/>
    </source>
</evidence>
<dbReference type="AlphaFoldDB" id="A0A1W5D4K1"/>
<protein>
    <submittedName>
        <fullName evidence="4">Transcription-silencing protein Clr2</fullName>
    </submittedName>
</protein>
<feature type="region of interest" description="Disordered" evidence="1">
    <location>
        <begin position="568"/>
        <end position="670"/>
    </location>
</feature>
<feature type="compositionally biased region" description="Basic and acidic residues" evidence="1">
    <location>
        <begin position="660"/>
        <end position="670"/>
    </location>
</feature>
<dbReference type="PANTHER" id="PTHR38046:SF1">
    <property type="entry name" value="CRYPTIC LOCI REGULATOR 2"/>
    <property type="match status" value="1"/>
</dbReference>
<keyword evidence="5" id="KW-1185">Reference proteome</keyword>
<dbReference type="EMBL" id="FWEW01001985">
    <property type="protein sequence ID" value="SLM37961.1"/>
    <property type="molecule type" value="Genomic_DNA"/>
</dbReference>
<feature type="domain" description="Cryptic loci regulator 2 N-terminal" evidence="3">
    <location>
        <begin position="55"/>
        <end position="119"/>
    </location>
</feature>
<dbReference type="InterPro" id="IPR038986">
    <property type="entry name" value="Clr2"/>
</dbReference>